<keyword evidence="3" id="KW-1185">Reference proteome</keyword>
<dbReference type="Pfam" id="PF06527">
    <property type="entry name" value="TniQ"/>
    <property type="match status" value="1"/>
</dbReference>
<reference evidence="2 3" key="1">
    <citation type="submission" date="2023-05" db="EMBL/GenBank/DDBJ databases">
        <title>Marinobacter albus sp. nov., a marine bacterium isolated from sand in a coastal intertidal zone of huludao.</title>
        <authorList>
            <person name="Deng T."/>
        </authorList>
    </citation>
    <scope>NUCLEOTIDE SEQUENCE [LARGE SCALE GENOMIC DNA]</scope>
    <source>
        <strain evidence="2 3">M216</strain>
    </source>
</reference>
<proteinExistence type="predicted"/>
<sequence>MKRFALRPEPHPDESFNGFLLRVGKLNCVFKPAEILCCLGTETMAASGNSGWLEAPSREIFRALELRLERPLEHHRVRFKARDQLPWLRSEHRMISDLRLGFPRICPDCVSEQGFLDWRWGMAVTAHCPKHKRLLVEHCPGCHKKLNWGGSLLIGCPYCEKNWDDMELSRASEVTETERQLWDEMGAELTEVDASRLRDICLAISFAMRPFDVIHEPVKHCPSISGHSEFVRRAYLLLERPDLNASWRKQCHQRRRELRFLGTDFVEAPCNLFNAHLEQNWRGPCEEARLGTEAPTPKQNFPEVTEYISQSRRDRSLESEGSSGYRYQVTVQSFAEITGMSIDSAQDFFRGKALIAHKNVRFSRSRRFDLRQLSSIIHALPIPEDSIEIFPDNPAFKKYLTTFGELANQVMRCWAPGGFSKARGIRSVFLNQRNFEKWLTNRLLRHEKKELKLEQVTEALNCSTQDVRNLVKADVLKWAKSQNGQPRVRGRSFCEHVMLSAQAR</sequence>
<dbReference type="Proteomes" id="UP001223547">
    <property type="component" value="Unassembled WGS sequence"/>
</dbReference>
<comment type="caution">
    <text evidence="2">The sequence shown here is derived from an EMBL/GenBank/DDBJ whole genome shotgun (WGS) entry which is preliminary data.</text>
</comment>
<evidence type="ECO:0000313" key="3">
    <source>
        <dbReference type="Proteomes" id="UP001223547"/>
    </source>
</evidence>
<feature type="domain" description="TniQ" evidence="1">
    <location>
        <begin position="6"/>
        <end position="135"/>
    </location>
</feature>
<protein>
    <submittedName>
        <fullName evidence="2">TniQ family protein</fullName>
    </submittedName>
</protein>
<dbReference type="InterPro" id="IPR009492">
    <property type="entry name" value="TniQ"/>
</dbReference>
<evidence type="ECO:0000259" key="1">
    <source>
        <dbReference type="Pfam" id="PF06527"/>
    </source>
</evidence>
<dbReference type="EMBL" id="JASSQD010000001">
    <property type="protein sequence ID" value="MDK9556077.1"/>
    <property type="molecule type" value="Genomic_DNA"/>
</dbReference>
<organism evidence="2 3">
    <name type="scientific">Marinobacter albus</name>
    <dbReference type="NCBI Taxonomy" id="3030833"/>
    <lineage>
        <taxon>Bacteria</taxon>
        <taxon>Pseudomonadati</taxon>
        <taxon>Pseudomonadota</taxon>
        <taxon>Gammaproteobacteria</taxon>
        <taxon>Pseudomonadales</taxon>
        <taxon>Marinobacteraceae</taxon>
        <taxon>Marinobacter</taxon>
    </lineage>
</organism>
<gene>
    <name evidence="2" type="ORF">QQF73_00470</name>
</gene>
<evidence type="ECO:0000313" key="2">
    <source>
        <dbReference type="EMBL" id="MDK9556077.1"/>
    </source>
</evidence>
<accession>A0ABT7H7R4</accession>
<dbReference type="RefSeq" id="WP_285366830.1">
    <property type="nucleotide sequence ID" value="NZ_JASSQD010000001.1"/>
</dbReference>
<name>A0ABT7H7R4_9GAMM</name>